<evidence type="ECO:0000256" key="2">
    <source>
        <dbReference type="SAM" id="Coils"/>
    </source>
</evidence>
<keyword evidence="1 2" id="KW-0175">Coiled coil</keyword>
<evidence type="ECO:0000313" key="6">
    <source>
        <dbReference type="Proteomes" id="UP000602510"/>
    </source>
</evidence>
<evidence type="ECO:0000313" key="5">
    <source>
        <dbReference type="EMBL" id="KAF4029551.1"/>
    </source>
</evidence>
<evidence type="ECO:0000259" key="4">
    <source>
        <dbReference type="Pfam" id="PF15739"/>
    </source>
</evidence>
<comment type="caution">
    <text evidence="5">The sequence shown here is derived from an EMBL/GenBank/DDBJ whole genome shotgun (WGS) entry which is preliminary data.</text>
</comment>
<feature type="coiled-coil region" evidence="2">
    <location>
        <begin position="219"/>
        <end position="246"/>
    </location>
</feature>
<dbReference type="GO" id="GO:0005737">
    <property type="term" value="C:cytoplasm"/>
    <property type="evidence" value="ECO:0007669"/>
    <property type="project" value="TreeGrafter"/>
</dbReference>
<proteinExistence type="predicted"/>
<keyword evidence="6" id="KW-1185">Reference proteome</keyword>
<sequence>MDFVSVGLASPPPRRPTEAKGSATTTSSLPPLQTTSDISPSPRKHDKSRPIQVSSWPLTFAPGSPRRIPTDSIDHDAFSPISPKVQKLHTRTRLLDDSRTRPALLQELLEYLHTELDGERESRKPSLRRLQIVREALNRLIDGFSVYAPVLMQIRDEYERAVEDLHARNLMIPGLQTRLQSLETHCLQQLSAYSAEAKARSKKRLAETQALLAASTAENARLTAALRSEKDNVTKAESKLTDVQRSTLTLASSVRRHDESLRAGQERSLEDARALQKNKGMENMWLQIRTRSCYLVVEYRSSLLH</sequence>
<dbReference type="Proteomes" id="UP000602510">
    <property type="component" value="Unassembled WGS sequence"/>
</dbReference>
<dbReference type="PANTHER" id="PTHR16306">
    <property type="entry name" value="TRANSLIN-ASSOCIATED FACTOR X-INTERACTING PROTEIN 1"/>
    <property type="match status" value="1"/>
</dbReference>
<evidence type="ECO:0000256" key="1">
    <source>
        <dbReference type="ARBA" id="ARBA00023054"/>
    </source>
</evidence>
<feature type="compositionally biased region" description="Low complexity" evidence="3">
    <location>
        <begin position="22"/>
        <end position="36"/>
    </location>
</feature>
<dbReference type="PANTHER" id="PTHR16306:SF0">
    <property type="entry name" value="TRANSLIN-ASSOCIATED FACTOR X-INTERACTING PROTEIN 1"/>
    <property type="match status" value="1"/>
</dbReference>
<protein>
    <submittedName>
        <fullName evidence="5">Translin-associated factor X-interacting protein</fullName>
    </submittedName>
</protein>
<organism evidence="5 6">
    <name type="scientific">Phytophthora infestans</name>
    <name type="common">Potato late blight agent</name>
    <name type="synonym">Botrytis infestans</name>
    <dbReference type="NCBI Taxonomy" id="4787"/>
    <lineage>
        <taxon>Eukaryota</taxon>
        <taxon>Sar</taxon>
        <taxon>Stramenopiles</taxon>
        <taxon>Oomycota</taxon>
        <taxon>Peronosporomycetes</taxon>
        <taxon>Peronosporales</taxon>
        <taxon>Peronosporaceae</taxon>
        <taxon>Phytophthora</taxon>
    </lineage>
</organism>
<gene>
    <name evidence="5" type="ORF">GN244_ATG18718</name>
</gene>
<feature type="domain" description="Translin-associated factor X-interacting protein 1 N-terminal" evidence="4">
    <location>
        <begin position="110"/>
        <end position="204"/>
    </location>
</feature>
<feature type="region of interest" description="Disordered" evidence="3">
    <location>
        <begin position="1"/>
        <end position="68"/>
    </location>
</feature>
<name>A0A833RZ06_PHYIN</name>
<dbReference type="AlphaFoldDB" id="A0A833RZ06"/>
<dbReference type="InterPro" id="IPR032755">
    <property type="entry name" value="TSNAXIP1_N"/>
</dbReference>
<accession>A0A833RZ06</accession>
<dbReference type="Pfam" id="PF15739">
    <property type="entry name" value="TSNAXIP1_N"/>
    <property type="match status" value="1"/>
</dbReference>
<reference evidence="5" key="1">
    <citation type="submission" date="2020-04" db="EMBL/GenBank/DDBJ databases">
        <title>Hybrid Assembly of Korean Phytophthora infestans isolates.</title>
        <authorList>
            <person name="Prokchorchik M."/>
            <person name="Lee Y."/>
            <person name="Seo J."/>
            <person name="Cho J.-H."/>
            <person name="Park Y.-E."/>
            <person name="Jang D.-C."/>
            <person name="Im J.-S."/>
            <person name="Choi J.-G."/>
            <person name="Park H.-J."/>
            <person name="Lee G.-B."/>
            <person name="Lee Y.-G."/>
            <person name="Hong S.-Y."/>
            <person name="Cho K."/>
            <person name="Sohn K.H."/>
        </authorList>
    </citation>
    <scope>NUCLEOTIDE SEQUENCE</scope>
    <source>
        <strain evidence="5">KR_1_A1</strain>
    </source>
</reference>
<dbReference type="EMBL" id="WSZM01000799">
    <property type="protein sequence ID" value="KAF4029551.1"/>
    <property type="molecule type" value="Genomic_DNA"/>
</dbReference>
<evidence type="ECO:0000256" key="3">
    <source>
        <dbReference type="SAM" id="MobiDB-lite"/>
    </source>
</evidence>